<dbReference type="Proteomes" id="UP000592181">
    <property type="component" value="Unassembled WGS sequence"/>
</dbReference>
<evidence type="ECO:0000256" key="1">
    <source>
        <dbReference type="SAM" id="MobiDB-lite"/>
    </source>
</evidence>
<dbReference type="EMBL" id="JACBZX010000001">
    <property type="protein sequence ID" value="NYG38242.1"/>
    <property type="molecule type" value="Genomic_DNA"/>
</dbReference>
<accession>A0A852X4E2</accession>
<protein>
    <submittedName>
        <fullName evidence="3">Uncharacterized protein</fullName>
    </submittedName>
</protein>
<dbReference type="AlphaFoldDB" id="A0A852X4E2"/>
<name>A0A852X4E2_9MICO</name>
<feature type="compositionally biased region" description="Basic and acidic residues" evidence="1">
    <location>
        <begin position="133"/>
        <end position="171"/>
    </location>
</feature>
<evidence type="ECO:0000256" key="2">
    <source>
        <dbReference type="SAM" id="Phobius"/>
    </source>
</evidence>
<feature type="compositionally biased region" description="Acidic residues" evidence="1">
    <location>
        <begin position="114"/>
        <end position="132"/>
    </location>
</feature>
<feature type="region of interest" description="Disordered" evidence="1">
    <location>
        <begin position="103"/>
        <end position="226"/>
    </location>
</feature>
<sequence length="243" mass="27640">MSESTHETRSVTTLRTGTKVAIMAGAPLLLLAVYFYLAPVYLTQSGGGIFTCGSAFRPNDEGGAANVCDPAESLNRMRAYISLAAGALIIVLGFALFGVTRGDETGGRTRRDLDDEDDRYDDDRFDDEDDVDDRDRRRERDHRDHRGAGARGGRERGRGDRGHDERRRDERDLTDEDADRRRGGSRRAVAVDDETTEDDLARRRDQGRERPARGRDREPRRRRDDIDLRRDADADDDWDLDRR</sequence>
<dbReference type="RefSeq" id="WP_179463471.1">
    <property type="nucleotide sequence ID" value="NZ_JACBZX010000001.1"/>
</dbReference>
<proteinExistence type="predicted"/>
<feature type="transmembrane region" description="Helical" evidence="2">
    <location>
        <begin position="20"/>
        <end position="37"/>
    </location>
</feature>
<keyword evidence="2" id="KW-0812">Transmembrane</keyword>
<evidence type="ECO:0000313" key="4">
    <source>
        <dbReference type="Proteomes" id="UP000592181"/>
    </source>
</evidence>
<keyword evidence="4" id="KW-1185">Reference proteome</keyword>
<comment type="caution">
    <text evidence="3">The sequence shown here is derived from an EMBL/GenBank/DDBJ whole genome shotgun (WGS) entry which is preliminary data.</text>
</comment>
<feature type="compositionally biased region" description="Basic and acidic residues" evidence="1">
    <location>
        <begin position="103"/>
        <end position="113"/>
    </location>
</feature>
<keyword evidence="2" id="KW-0472">Membrane</keyword>
<reference evidence="3 4" key="1">
    <citation type="submission" date="2020-07" db="EMBL/GenBank/DDBJ databases">
        <title>Sequencing the genomes of 1000 actinobacteria strains.</title>
        <authorList>
            <person name="Klenk H.-P."/>
        </authorList>
    </citation>
    <scope>NUCLEOTIDE SEQUENCE [LARGE SCALE GENOMIC DNA]</scope>
    <source>
        <strain evidence="3 4">DSM 24723</strain>
    </source>
</reference>
<feature type="transmembrane region" description="Helical" evidence="2">
    <location>
        <begin position="79"/>
        <end position="100"/>
    </location>
</feature>
<keyword evidence="2" id="KW-1133">Transmembrane helix</keyword>
<organism evidence="3 4">
    <name type="scientific">Janibacter alkaliphilus</name>
    <dbReference type="NCBI Taxonomy" id="1069963"/>
    <lineage>
        <taxon>Bacteria</taxon>
        <taxon>Bacillati</taxon>
        <taxon>Actinomycetota</taxon>
        <taxon>Actinomycetes</taxon>
        <taxon>Micrococcales</taxon>
        <taxon>Intrasporangiaceae</taxon>
        <taxon>Janibacter</taxon>
    </lineage>
</organism>
<feature type="compositionally biased region" description="Basic and acidic residues" evidence="1">
    <location>
        <begin position="199"/>
        <end position="226"/>
    </location>
</feature>
<gene>
    <name evidence="3" type="ORF">BJY28_002711</name>
</gene>
<evidence type="ECO:0000313" key="3">
    <source>
        <dbReference type="EMBL" id="NYG38242.1"/>
    </source>
</evidence>